<evidence type="ECO:0000313" key="10">
    <source>
        <dbReference type="RefSeq" id="XP_020089209.1"/>
    </source>
</evidence>
<dbReference type="Gramene" id="Aco004304.1.mrna1">
    <property type="protein sequence ID" value="Aco004304.1.mrna1.cds1"/>
    <property type="gene ID" value="Aco004304.1.path1"/>
</dbReference>
<feature type="repeat" description="ARM" evidence="7">
    <location>
        <begin position="446"/>
        <end position="488"/>
    </location>
</feature>
<dbReference type="PANTHER" id="PTHR23315:SF266">
    <property type="entry name" value="U-BOX DOMAIN-CONTAINING PROTEIN 17"/>
    <property type="match status" value="1"/>
</dbReference>
<dbReference type="InterPro" id="IPR011989">
    <property type="entry name" value="ARM-like"/>
</dbReference>
<keyword evidence="4" id="KW-0808">Transferase</keyword>
<dbReference type="InterPro" id="IPR045210">
    <property type="entry name" value="RING-Ubox_PUB"/>
</dbReference>
<dbReference type="InterPro" id="IPR016024">
    <property type="entry name" value="ARM-type_fold"/>
</dbReference>
<dbReference type="InterPro" id="IPR003613">
    <property type="entry name" value="Ubox_domain"/>
</dbReference>
<dbReference type="SUPFAM" id="SSF48371">
    <property type="entry name" value="ARM repeat"/>
    <property type="match status" value="1"/>
</dbReference>
<evidence type="ECO:0000256" key="5">
    <source>
        <dbReference type="ARBA" id="ARBA00022737"/>
    </source>
</evidence>
<dbReference type="PROSITE" id="PS50176">
    <property type="entry name" value="ARM_REPEAT"/>
    <property type="match status" value="1"/>
</dbReference>
<dbReference type="InterPro" id="IPR057623">
    <property type="entry name" value="PUB12-19-like_N"/>
</dbReference>
<dbReference type="SUPFAM" id="SSF57850">
    <property type="entry name" value="RING/U-box"/>
    <property type="match status" value="1"/>
</dbReference>
<dbReference type="Pfam" id="PF25598">
    <property type="entry name" value="ARM_PUB"/>
    <property type="match status" value="1"/>
</dbReference>
<dbReference type="Pfam" id="PF04564">
    <property type="entry name" value="U-box"/>
    <property type="match status" value="1"/>
</dbReference>
<evidence type="ECO:0000259" key="8">
    <source>
        <dbReference type="PROSITE" id="PS51698"/>
    </source>
</evidence>
<evidence type="ECO:0000256" key="3">
    <source>
        <dbReference type="ARBA" id="ARBA00012483"/>
    </source>
</evidence>
<sequence>MSSPFDFLSHQRRRSPLGGAYFAPADLGGAALIGTLSAAARSLVASYLAAAAAAAPPLQRRNARSLVRKVSVMLVLFDFLSESYGASSSSSSPFPRGSPDSATLCLRELYIFLYRARMLLDYCSQSARLWVVVRNNQISGYFRDLDQEIATLLDVLPLGALRLSADVREQLELLRRQCHDSDLRADPRGEELRRSIFSLLDEFARGDAPDPDDLRSLFVDQLGVRDADACRSEIEFLEEQILNSEEDTDLPLLGGAVALARYCRFLLFGFGEPKIKPSGDDSVKLKTTTRLLSSGGDSSFAIPKDLCCPISLDLMRDPVVVSTGQTYDRASIIQWMDEGHYTCPNSGQILTHTRLVPNRALRSLIAQWCAAYGIPYESHDGTEGSAESIAAACSSKASIEMNRLTSRMLVRQLFDGTDELKAIAAREIRLLAKTGRENRASIAELGAIPPLCRLLRSSNSVAQENAVTALLNLSIYDVNKSRIIEEEGCLNLIVYVLKNGWTVEARENAAATLFSLSVVHEYKKRIVEEPGAVESLANLLKEGTTRGRKDAVMALFNLSTHPECWVGLLEFGAVTVLAGALENELVAEEAAGALALLLKQQRVAKAVVSVDRSVTSLVGLMRRGSPKGKENAVAALHELCRRGGSMMIRRVARMPGFCGLLQNIFLTGTKRAKRKAALLTKMCQKCEAPTMMLLGSSWVIDQTLARNSSLRRVSSFESGELTVSTAISVPVP</sequence>
<dbReference type="RefSeq" id="XP_020089209.1">
    <property type="nucleotide sequence ID" value="XM_020233620.1"/>
</dbReference>
<evidence type="ECO:0000256" key="4">
    <source>
        <dbReference type="ARBA" id="ARBA00022679"/>
    </source>
</evidence>
<dbReference type="EC" id="2.3.2.27" evidence="3"/>
<evidence type="ECO:0000256" key="6">
    <source>
        <dbReference type="ARBA" id="ARBA00022786"/>
    </source>
</evidence>
<evidence type="ECO:0000256" key="1">
    <source>
        <dbReference type="ARBA" id="ARBA00000900"/>
    </source>
</evidence>
<dbReference type="OrthoDB" id="629492at2759"/>
<dbReference type="CDD" id="cd16664">
    <property type="entry name" value="RING-Ubox_PUB"/>
    <property type="match status" value="1"/>
</dbReference>
<proteinExistence type="predicted"/>
<evidence type="ECO:0000313" key="9">
    <source>
        <dbReference type="Proteomes" id="UP000515123"/>
    </source>
</evidence>
<keyword evidence="9" id="KW-1185">Reference proteome</keyword>
<dbReference type="InterPro" id="IPR013083">
    <property type="entry name" value="Znf_RING/FYVE/PHD"/>
</dbReference>
<dbReference type="AlphaFoldDB" id="A0A6P5F063"/>
<dbReference type="SMART" id="SM00185">
    <property type="entry name" value="ARM"/>
    <property type="match status" value="4"/>
</dbReference>
<dbReference type="Proteomes" id="UP000515123">
    <property type="component" value="Linkage group 5"/>
</dbReference>
<dbReference type="InterPro" id="IPR058678">
    <property type="entry name" value="ARM_PUB"/>
</dbReference>
<reference evidence="9" key="1">
    <citation type="journal article" date="2015" name="Nat. Genet.">
        <title>The pineapple genome and the evolution of CAM photosynthesis.</title>
        <authorList>
            <person name="Ming R."/>
            <person name="VanBuren R."/>
            <person name="Wai C.M."/>
            <person name="Tang H."/>
            <person name="Schatz M.C."/>
            <person name="Bowers J.E."/>
            <person name="Lyons E."/>
            <person name="Wang M.L."/>
            <person name="Chen J."/>
            <person name="Biggers E."/>
            <person name="Zhang J."/>
            <person name="Huang L."/>
            <person name="Zhang L."/>
            <person name="Miao W."/>
            <person name="Zhang J."/>
            <person name="Ye Z."/>
            <person name="Miao C."/>
            <person name="Lin Z."/>
            <person name="Wang H."/>
            <person name="Zhou H."/>
            <person name="Yim W.C."/>
            <person name="Priest H.D."/>
            <person name="Zheng C."/>
            <person name="Woodhouse M."/>
            <person name="Edger P.P."/>
            <person name="Guyot R."/>
            <person name="Guo H.B."/>
            <person name="Guo H."/>
            <person name="Zheng G."/>
            <person name="Singh R."/>
            <person name="Sharma A."/>
            <person name="Min X."/>
            <person name="Zheng Y."/>
            <person name="Lee H."/>
            <person name="Gurtowski J."/>
            <person name="Sedlazeck F.J."/>
            <person name="Harkess A."/>
            <person name="McKain M.R."/>
            <person name="Liao Z."/>
            <person name="Fang J."/>
            <person name="Liu J."/>
            <person name="Zhang X."/>
            <person name="Zhang Q."/>
            <person name="Hu W."/>
            <person name="Qin Y."/>
            <person name="Wang K."/>
            <person name="Chen L.Y."/>
            <person name="Shirley N."/>
            <person name="Lin Y.R."/>
            <person name="Liu L.Y."/>
            <person name="Hernandez A.G."/>
            <person name="Wright C.L."/>
            <person name="Bulone V."/>
            <person name="Tuskan G.A."/>
            <person name="Heath K."/>
            <person name="Zee F."/>
            <person name="Moore P.H."/>
            <person name="Sunkar R."/>
            <person name="Leebens-Mack J.H."/>
            <person name="Mockler T."/>
            <person name="Bennetzen J.L."/>
            <person name="Freeling M."/>
            <person name="Sankoff D."/>
            <person name="Paterson A.H."/>
            <person name="Zhu X."/>
            <person name="Yang X."/>
            <person name="Smith J.A."/>
            <person name="Cushman J.C."/>
            <person name="Paull R.E."/>
            <person name="Yu Q."/>
        </authorList>
    </citation>
    <scope>NUCLEOTIDE SEQUENCE [LARGE SCALE GENOMIC DNA]</scope>
    <source>
        <strain evidence="9">cv. F153</strain>
    </source>
</reference>
<dbReference type="Pfam" id="PF25368">
    <property type="entry name" value="PUB10_N"/>
    <property type="match status" value="1"/>
</dbReference>
<comment type="pathway">
    <text evidence="2">Protein modification; protein ubiquitination.</text>
</comment>
<dbReference type="UniPathway" id="UPA00143"/>
<dbReference type="FunFam" id="1.25.10.10:FF:000423">
    <property type="entry name" value="RING-type E3 ubiquitin transferase"/>
    <property type="match status" value="1"/>
</dbReference>
<dbReference type="FunFam" id="3.30.40.10:FF:000455">
    <property type="entry name" value="RING-type E3 ubiquitin transferase"/>
    <property type="match status" value="1"/>
</dbReference>
<dbReference type="Gene3D" id="1.25.10.10">
    <property type="entry name" value="Leucine-rich Repeat Variant"/>
    <property type="match status" value="2"/>
</dbReference>
<evidence type="ECO:0000256" key="2">
    <source>
        <dbReference type="ARBA" id="ARBA00004906"/>
    </source>
</evidence>
<dbReference type="GeneID" id="109710838"/>
<feature type="domain" description="U-box" evidence="8">
    <location>
        <begin position="301"/>
        <end position="375"/>
    </location>
</feature>
<dbReference type="GO" id="GO:0098542">
    <property type="term" value="P:defense response to other organism"/>
    <property type="evidence" value="ECO:0007669"/>
    <property type="project" value="EnsemblPlants"/>
</dbReference>
<organism evidence="9 10">
    <name type="scientific">Ananas comosus</name>
    <name type="common">Pineapple</name>
    <name type="synonym">Ananas ananas</name>
    <dbReference type="NCBI Taxonomy" id="4615"/>
    <lineage>
        <taxon>Eukaryota</taxon>
        <taxon>Viridiplantae</taxon>
        <taxon>Streptophyta</taxon>
        <taxon>Embryophyta</taxon>
        <taxon>Tracheophyta</taxon>
        <taxon>Spermatophyta</taxon>
        <taxon>Magnoliopsida</taxon>
        <taxon>Liliopsida</taxon>
        <taxon>Poales</taxon>
        <taxon>Bromeliaceae</taxon>
        <taxon>Bromelioideae</taxon>
        <taxon>Ananas</taxon>
    </lineage>
</organism>
<keyword evidence="6" id="KW-0833">Ubl conjugation pathway</keyword>
<dbReference type="PROSITE" id="PS51698">
    <property type="entry name" value="U_BOX"/>
    <property type="match status" value="1"/>
</dbReference>
<name>A0A6P5F063_ANACO</name>
<protein>
    <recommendedName>
        <fullName evidence="3">RING-type E3 ubiquitin transferase</fullName>
        <ecNumber evidence="3">2.3.2.27</ecNumber>
    </recommendedName>
</protein>
<dbReference type="Gene3D" id="3.30.40.10">
    <property type="entry name" value="Zinc/RING finger domain, C3HC4 (zinc finger)"/>
    <property type="match status" value="1"/>
</dbReference>
<dbReference type="SMART" id="SM00504">
    <property type="entry name" value="Ubox"/>
    <property type="match status" value="1"/>
</dbReference>
<evidence type="ECO:0000256" key="7">
    <source>
        <dbReference type="PROSITE-ProRule" id="PRU00259"/>
    </source>
</evidence>
<dbReference type="GO" id="GO:0061630">
    <property type="term" value="F:ubiquitin protein ligase activity"/>
    <property type="evidence" value="ECO:0007669"/>
    <property type="project" value="UniProtKB-EC"/>
</dbReference>
<comment type="catalytic activity">
    <reaction evidence="1">
        <text>S-ubiquitinyl-[E2 ubiquitin-conjugating enzyme]-L-cysteine + [acceptor protein]-L-lysine = [E2 ubiquitin-conjugating enzyme]-L-cysteine + N(6)-ubiquitinyl-[acceptor protein]-L-lysine.</text>
        <dbReference type="EC" id="2.3.2.27"/>
    </reaction>
</comment>
<dbReference type="PANTHER" id="PTHR23315">
    <property type="entry name" value="U BOX DOMAIN-CONTAINING"/>
    <property type="match status" value="1"/>
</dbReference>
<gene>
    <name evidence="10" type="primary">LOC109710838</name>
</gene>
<dbReference type="InterPro" id="IPR000225">
    <property type="entry name" value="Armadillo"/>
</dbReference>
<keyword evidence="5" id="KW-0677">Repeat</keyword>
<accession>A0A6P5F063</accession>
<reference evidence="10" key="2">
    <citation type="submission" date="2025-08" db="UniProtKB">
        <authorList>
            <consortium name="RefSeq"/>
        </authorList>
    </citation>
    <scope>IDENTIFICATION</scope>
    <source>
        <tissue evidence="10">Leaf</tissue>
    </source>
</reference>
<dbReference type="GO" id="GO:0016567">
    <property type="term" value="P:protein ubiquitination"/>
    <property type="evidence" value="ECO:0007669"/>
    <property type="project" value="UniProtKB-UniPathway"/>
</dbReference>